<dbReference type="Proteomes" id="UP001056429">
    <property type="component" value="Unassembled WGS sequence"/>
</dbReference>
<dbReference type="EMBL" id="JAGSOJ010000007">
    <property type="protein sequence ID" value="MCM1992736.1"/>
    <property type="molecule type" value="Genomic_DNA"/>
</dbReference>
<reference evidence="2" key="2">
    <citation type="submission" date="2021-04" db="EMBL/GenBank/DDBJ databases">
        <authorList>
            <person name="Dong X."/>
        </authorList>
    </citation>
    <scope>NUCLEOTIDE SEQUENCE</scope>
    <source>
        <strain evidence="2">ZWT</strain>
    </source>
</reference>
<keyword evidence="1" id="KW-0812">Transmembrane</keyword>
<dbReference type="AlphaFoldDB" id="A0A9J6PEJ4"/>
<keyword evidence="1" id="KW-0472">Membrane</keyword>
<evidence type="ECO:0000313" key="2">
    <source>
        <dbReference type="EMBL" id="MCM1992736.1"/>
    </source>
</evidence>
<dbReference type="InterPro" id="IPR014211">
    <property type="entry name" value="Spore_III_AD"/>
</dbReference>
<feature type="transmembrane region" description="Helical" evidence="1">
    <location>
        <begin position="65"/>
        <end position="85"/>
    </location>
</feature>
<dbReference type="RefSeq" id="WP_250861907.1">
    <property type="nucleotide sequence ID" value="NZ_JAGSOJ010000007.1"/>
</dbReference>
<name>A0A9J6PEJ4_9CLOT</name>
<proteinExistence type="predicted"/>
<feature type="transmembrane region" description="Helical" evidence="1">
    <location>
        <begin position="27"/>
        <end position="45"/>
    </location>
</feature>
<dbReference type="Pfam" id="PF06686">
    <property type="entry name" value="SpoIIIAC"/>
    <property type="match status" value="2"/>
</dbReference>
<protein>
    <submittedName>
        <fullName evidence="2">Stage III sporulation protein AD</fullName>
    </submittedName>
</protein>
<evidence type="ECO:0000313" key="3">
    <source>
        <dbReference type="Proteomes" id="UP001056429"/>
    </source>
</evidence>
<organism evidence="2 3">
    <name type="scientific">Oceanirhabdus seepicola</name>
    <dbReference type="NCBI Taxonomy" id="2828781"/>
    <lineage>
        <taxon>Bacteria</taxon>
        <taxon>Bacillati</taxon>
        <taxon>Bacillota</taxon>
        <taxon>Clostridia</taxon>
        <taxon>Eubacteriales</taxon>
        <taxon>Clostridiaceae</taxon>
        <taxon>Oceanirhabdus</taxon>
    </lineage>
</organism>
<feature type="transmembrane region" description="Helical" evidence="1">
    <location>
        <begin position="6"/>
        <end position="20"/>
    </location>
</feature>
<keyword evidence="3" id="KW-1185">Reference proteome</keyword>
<gene>
    <name evidence="2" type="primary">spoIIIAD</name>
    <name evidence="2" type="ORF">KDK92_23715</name>
</gene>
<sequence length="129" mass="13953">MEILKIISVAFIAMILYLALKDEKKELAYFVLLSSGIIIIIFIIPKMKAIVLFLESVSIKTGVDIIYLNTIFKILGIAYLTTFCTELCKDAGASSLASKVEVAGKVIILSLGVPILMAVLKSIVSIISA</sequence>
<dbReference type="InterPro" id="IPR025664">
    <property type="entry name" value="Spore_III_AC/AD"/>
</dbReference>
<evidence type="ECO:0000256" key="1">
    <source>
        <dbReference type="SAM" id="Phobius"/>
    </source>
</evidence>
<comment type="caution">
    <text evidence="2">The sequence shown here is derived from an EMBL/GenBank/DDBJ whole genome shotgun (WGS) entry which is preliminary data.</text>
</comment>
<keyword evidence="1" id="KW-1133">Transmembrane helix</keyword>
<dbReference type="NCBIfam" id="TIGR02849">
    <property type="entry name" value="spore_III_AD"/>
    <property type="match status" value="1"/>
</dbReference>
<reference evidence="2" key="1">
    <citation type="journal article" date="2021" name="mSystems">
        <title>Bacteria and Archaea Synergistically Convert Glycine Betaine to Biogenic Methane in the Formosa Cold Seep of the South China Sea.</title>
        <authorList>
            <person name="Li L."/>
            <person name="Zhang W."/>
            <person name="Zhang S."/>
            <person name="Song L."/>
            <person name="Sun Q."/>
            <person name="Zhang H."/>
            <person name="Xiang H."/>
            <person name="Dong X."/>
        </authorList>
    </citation>
    <scope>NUCLEOTIDE SEQUENCE</scope>
    <source>
        <strain evidence="2">ZWT</strain>
    </source>
</reference>
<feature type="transmembrane region" description="Helical" evidence="1">
    <location>
        <begin position="106"/>
        <end position="127"/>
    </location>
</feature>
<accession>A0A9J6PEJ4</accession>